<dbReference type="InterPro" id="IPR025356">
    <property type="entry name" value="DUF4260"/>
</dbReference>
<comment type="caution">
    <text evidence="2">The sequence shown here is derived from an EMBL/GenBank/DDBJ whole genome shotgun (WGS) entry which is preliminary data.</text>
</comment>
<evidence type="ECO:0000313" key="3">
    <source>
        <dbReference type="Proteomes" id="UP000586095"/>
    </source>
</evidence>
<accession>A0A852RJZ5</accession>
<feature type="transmembrane region" description="Helical" evidence="1">
    <location>
        <begin position="62"/>
        <end position="85"/>
    </location>
</feature>
<feature type="transmembrane region" description="Helical" evidence="1">
    <location>
        <begin position="33"/>
        <end position="50"/>
    </location>
</feature>
<evidence type="ECO:0000313" key="2">
    <source>
        <dbReference type="EMBL" id="NYD27012.1"/>
    </source>
</evidence>
<sequence length="128" mass="13683">MGYSRVVWGMSALLWLIITVLWCVWFGWPATLVAVIFAILPDIALVGAFASQGKLKPERVAFYNTMHNALIAVGVLVAGFAVFMLTGGMDGGIWAIGLAGLAWFVHIAADRAFGFGRRDADGSIIPVA</sequence>
<keyword evidence="1" id="KW-0472">Membrane</keyword>
<proteinExistence type="predicted"/>
<organism evidence="2 3">
    <name type="scientific">Leucobacter aridicollis</name>
    <dbReference type="NCBI Taxonomy" id="283878"/>
    <lineage>
        <taxon>Bacteria</taxon>
        <taxon>Bacillati</taxon>
        <taxon>Actinomycetota</taxon>
        <taxon>Actinomycetes</taxon>
        <taxon>Micrococcales</taxon>
        <taxon>Microbacteriaceae</taxon>
        <taxon>Leucobacter</taxon>
    </lineage>
</organism>
<dbReference type="AlphaFoldDB" id="A0A852RJZ5"/>
<feature type="transmembrane region" description="Helical" evidence="1">
    <location>
        <begin position="91"/>
        <end position="109"/>
    </location>
</feature>
<evidence type="ECO:0000256" key="1">
    <source>
        <dbReference type="SAM" id="Phobius"/>
    </source>
</evidence>
<evidence type="ECO:0008006" key="4">
    <source>
        <dbReference type="Google" id="ProtNLM"/>
    </source>
</evidence>
<keyword evidence="1" id="KW-1133">Transmembrane helix</keyword>
<dbReference type="RefSeq" id="WP_121072341.1">
    <property type="nucleotide sequence ID" value="NZ_BAAALZ010000001.1"/>
</dbReference>
<reference evidence="2 3" key="1">
    <citation type="submission" date="2020-07" db="EMBL/GenBank/DDBJ databases">
        <title>Sequencing the genomes of 1000 actinobacteria strains.</title>
        <authorList>
            <person name="Klenk H.-P."/>
        </authorList>
    </citation>
    <scope>NUCLEOTIDE SEQUENCE [LARGE SCALE GENOMIC DNA]</scope>
    <source>
        <strain evidence="2 3">DSM 17380</strain>
    </source>
</reference>
<dbReference type="Pfam" id="PF14079">
    <property type="entry name" value="DUF4260"/>
    <property type="match status" value="1"/>
</dbReference>
<name>A0A852RJZ5_9MICO</name>
<protein>
    <recommendedName>
        <fullName evidence="4">DUF4260 family protein</fullName>
    </recommendedName>
</protein>
<dbReference type="EMBL" id="JACCBD010000001">
    <property type="protein sequence ID" value="NYD27012.1"/>
    <property type="molecule type" value="Genomic_DNA"/>
</dbReference>
<dbReference type="Proteomes" id="UP000586095">
    <property type="component" value="Unassembled WGS sequence"/>
</dbReference>
<feature type="transmembrane region" description="Helical" evidence="1">
    <location>
        <begin position="7"/>
        <end position="27"/>
    </location>
</feature>
<gene>
    <name evidence="2" type="ORF">BJ960_001815</name>
</gene>
<keyword evidence="3" id="KW-1185">Reference proteome</keyword>
<keyword evidence="1" id="KW-0812">Transmembrane</keyword>